<evidence type="ECO:0000313" key="8">
    <source>
        <dbReference type="EMBL" id="SOY30413.1"/>
    </source>
</evidence>
<feature type="region of interest" description="Disordered" evidence="5">
    <location>
        <begin position="32"/>
        <end position="65"/>
    </location>
</feature>
<dbReference type="SUPFAM" id="SSF53850">
    <property type="entry name" value="Periplasmic binding protein-like II"/>
    <property type="match status" value="1"/>
</dbReference>
<organism evidence="8 9">
    <name type="scientific">Acetatifactor muris</name>
    <dbReference type="NCBI Taxonomy" id="879566"/>
    <lineage>
        <taxon>Bacteria</taxon>
        <taxon>Bacillati</taxon>
        <taxon>Bacillota</taxon>
        <taxon>Clostridia</taxon>
        <taxon>Lachnospirales</taxon>
        <taxon>Lachnospiraceae</taxon>
        <taxon>Acetatifactor</taxon>
    </lineage>
</organism>
<dbReference type="RefSeq" id="WP_103240451.1">
    <property type="nucleotide sequence ID" value="NZ_JANJZD010000001.1"/>
</dbReference>
<comment type="subcellular location">
    <subcellularLocation>
        <location evidence="1">Cell membrane</location>
        <topology evidence="1">Lipid-anchor</topology>
    </subcellularLocation>
</comment>
<dbReference type="InterPro" id="IPR030678">
    <property type="entry name" value="Peptide/Ni-bd"/>
</dbReference>
<evidence type="ECO:0000256" key="1">
    <source>
        <dbReference type="ARBA" id="ARBA00004193"/>
    </source>
</evidence>
<dbReference type="InterPro" id="IPR023765">
    <property type="entry name" value="SBP_5_CS"/>
</dbReference>
<evidence type="ECO:0000256" key="6">
    <source>
        <dbReference type="SAM" id="SignalP"/>
    </source>
</evidence>
<dbReference type="PIRSF" id="PIRSF002741">
    <property type="entry name" value="MppA"/>
    <property type="match status" value="1"/>
</dbReference>
<dbReference type="Gene3D" id="3.10.105.10">
    <property type="entry name" value="Dipeptide-binding Protein, Domain 3"/>
    <property type="match status" value="1"/>
</dbReference>
<evidence type="ECO:0000256" key="3">
    <source>
        <dbReference type="ARBA" id="ARBA00022448"/>
    </source>
</evidence>
<feature type="domain" description="Solute-binding protein family 5" evidence="7">
    <location>
        <begin position="114"/>
        <end position="461"/>
    </location>
</feature>
<keyword evidence="4 6" id="KW-0732">Signal</keyword>
<dbReference type="GO" id="GO:0042597">
    <property type="term" value="C:periplasmic space"/>
    <property type="evidence" value="ECO:0007669"/>
    <property type="project" value="UniProtKB-ARBA"/>
</dbReference>
<dbReference type="PANTHER" id="PTHR30290:SF9">
    <property type="entry name" value="OLIGOPEPTIDE-BINDING PROTEIN APPA"/>
    <property type="match status" value="1"/>
</dbReference>
<dbReference type="PANTHER" id="PTHR30290">
    <property type="entry name" value="PERIPLASMIC BINDING COMPONENT OF ABC TRANSPORTER"/>
    <property type="match status" value="1"/>
</dbReference>
<name>A0A2K4ZIU7_9FIRM</name>
<dbReference type="GO" id="GO:0043190">
    <property type="term" value="C:ATP-binding cassette (ABC) transporter complex"/>
    <property type="evidence" value="ECO:0007669"/>
    <property type="project" value="InterPro"/>
</dbReference>
<reference evidence="8 9" key="1">
    <citation type="submission" date="2018-01" db="EMBL/GenBank/DDBJ databases">
        <authorList>
            <person name="Gaut B.S."/>
            <person name="Morton B.R."/>
            <person name="Clegg M.T."/>
            <person name="Duvall M.R."/>
        </authorList>
    </citation>
    <scope>NUCLEOTIDE SEQUENCE [LARGE SCALE GENOMIC DNA]</scope>
    <source>
        <strain evidence="8">GP69</strain>
    </source>
</reference>
<gene>
    <name evidence="8" type="primary">hbpA</name>
    <name evidence="8" type="ORF">AMURIS_03140</name>
</gene>
<evidence type="ECO:0000256" key="5">
    <source>
        <dbReference type="SAM" id="MobiDB-lite"/>
    </source>
</evidence>
<dbReference type="InterPro" id="IPR000914">
    <property type="entry name" value="SBP_5_dom"/>
</dbReference>
<dbReference type="GO" id="GO:1904680">
    <property type="term" value="F:peptide transmembrane transporter activity"/>
    <property type="evidence" value="ECO:0007669"/>
    <property type="project" value="TreeGrafter"/>
</dbReference>
<comment type="similarity">
    <text evidence="2">Belongs to the bacterial solute-binding protein 5 family.</text>
</comment>
<feature type="compositionally biased region" description="Polar residues" evidence="5">
    <location>
        <begin position="46"/>
        <end position="62"/>
    </location>
</feature>
<dbReference type="EMBL" id="OFSM01000016">
    <property type="protein sequence ID" value="SOY30413.1"/>
    <property type="molecule type" value="Genomic_DNA"/>
</dbReference>
<feature type="signal peptide" evidence="6">
    <location>
        <begin position="1"/>
        <end position="29"/>
    </location>
</feature>
<keyword evidence="9" id="KW-1185">Reference proteome</keyword>
<evidence type="ECO:0000313" key="9">
    <source>
        <dbReference type="Proteomes" id="UP000236311"/>
    </source>
</evidence>
<evidence type="ECO:0000256" key="2">
    <source>
        <dbReference type="ARBA" id="ARBA00005695"/>
    </source>
</evidence>
<dbReference type="OrthoDB" id="9772924at2"/>
<dbReference type="GO" id="GO:0015833">
    <property type="term" value="P:peptide transport"/>
    <property type="evidence" value="ECO:0007669"/>
    <property type="project" value="TreeGrafter"/>
</dbReference>
<evidence type="ECO:0000259" key="7">
    <source>
        <dbReference type="Pfam" id="PF00496"/>
    </source>
</evidence>
<dbReference type="Proteomes" id="UP000236311">
    <property type="component" value="Unassembled WGS sequence"/>
</dbReference>
<dbReference type="Pfam" id="PF00496">
    <property type="entry name" value="SBP_bac_5"/>
    <property type="match status" value="1"/>
</dbReference>
<sequence length="540" mass="58507">MKTCFHGKKKLCSLLFTALLVMAVLGGCADGTGESSGDNSSKESVTDSQGTASTQESTQEQEASGDMYGGSVVVGIQQDIDSLDPHKATAAGTKEILFNIFEGLVKPDENGHLIGAVASDYTISEDGLVYTFTLRDGVKFHNGNAVTAEDVKYSLERVSGLLDGTPLISTMSAITAVDILDEKTVQVTVGSANTELIYSFVAAIIPAGSGEEEGADPVGTGPFSYVSYKPQEGIVLAKNPEYWQEGLPHVDQVEFKIVGDGDTALMELQGGTIDIYPYLTDSQAQVIQNNYQVISSATTMVQALYLNNGTAPFDDVRVRQAICYALDKEEINEFVGGGTGTLISSCMPPTLKDYYTDLNDTYGTTANVEKAKELLADAGYADGFDMEIAIVSGYEFHMQTGEVIVEQLKKVGINATIQGMENSEWLEKVYNGREFDATITCLTSDMTPGYLMNRFQTTSGKNFINFVSSEYDEVYQKAQAAIDLTEKAEYYKQLQKILCDQAGSAFIQTPADKTALSNRIAGYKFYPVYVQDISTVYIVE</sequence>
<evidence type="ECO:0000256" key="4">
    <source>
        <dbReference type="ARBA" id="ARBA00022729"/>
    </source>
</evidence>
<proteinExistence type="inferred from homology"/>
<dbReference type="AlphaFoldDB" id="A0A2K4ZIU7"/>
<dbReference type="Gene3D" id="3.40.190.10">
    <property type="entry name" value="Periplasmic binding protein-like II"/>
    <property type="match status" value="1"/>
</dbReference>
<dbReference type="InterPro" id="IPR039424">
    <property type="entry name" value="SBP_5"/>
</dbReference>
<keyword evidence="3" id="KW-0813">Transport</keyword>
<protein>
    <submittedName>
        <fullName evidence="8">Heme-binding protein A</fullName>
    </submittedName>
</protein>
<dbReference type="PROSITE" id="PS01040">
    <property type="entry name" value="SBP_BACTERIAL_5"/>
    <property type="match status" value="1"/>
</dbReference>
<dbReference type="PROSITE" id="PS51257">
    <property type="entry name" value="PROKAR_LIPOPROTEIN"/>
    <property type="match status" value="1"/>
</dbReference>
<accession>A0A2K4ZIU7</accession>
<feature type="chain" id="PRO_5014371152" evidence="6">
    <location>
        <begin position="30"/>
        <end position="540"/>
    </location>
</feature>